<dbReference type="Proteomes" id="UP001177670">
    <property type="component" value="Unassembled WGS sequence"/>
</dbReference>
<name>A0AA40GBF5_9HYME</name>
<dbReference type="AlphaFoldDB" id="A0AA40GBF5"/>
<protein>
    <submittedName>
        <fullName evidence="2">Uncharacterized protein</fullName>
    </submittedName>
</protein>
<feature type="region of interest" description="Disordered" evidence="1">
    <location>
        <begin position="1"/>
        <end position="23"/>
    </location>
</feature>
<evidence type="ECO:0000256" key="1">
    <source>
        <dbReference type="SAM" id="MobiDB-lite"/>
    </source>
</evidence>
<organism evidence="2 3">
    <name type="scientific">Melipona bicolor</name>
    <dbReference type="NCBI Taxonomy" id="60889"/>
    <lineage>
        <taxon>Eukaryota</taxon>
        <taxon>Metazoa</taxon>
        <taxon>Ecdysozoa</taxon>
        <taxon>Arthropoda</taxon>
        <taxon>Hexapoda</taxon>
        <taxon>Insecta</taxon>
        <taxon>Pterygota</taxon>
        <taxon>Neoptera</taxon>
        <taxon>Endopterygota</taxon>
        <taxon>Hymenoptera</taxon>
        <taxon>Apocrita</taxon>
        <taxon>Aculeata</taxon>
        <taxon>Apoidea</taxon>
        <taxon>Anthophila</taxon>
        <taxon>Apidae</taxon>
        <taxon>Melipona</taxon>
    </lineage>
</organism>
<proteinExistence type="predicted"/>
<feature type="compositionally biased region" description="Basic residues" evidence="1">
    <location>
        <begin position="1"/>
        <end position="20"/>
    </location>
</feature>
<feature type="compositionally biased region" description="Basic and acidic residues" evidence="1">
    <location>
        <begin position="36"/>
        <end position="64"/>
    </location>
</feature>
<accession>A0AA40GBF5</accession>
<keyword evidence="3" id="KW-1185">Reference proteome</keyword>
<evidence type="ECO:0000313" key="3">
    <source>
        <dbReference type="Proteomes" id="UP001177670"/>
    </source>
</evidence>
<feature type="region of interest" description="Disordered" evidence="1">
    <location>
        <begin position="36"/>
        <end position="80"/>
    </location>
</feature>
<dbReference type="EMBL" id="JAHYIQ010000003">
    <property type="protein sequence ID" value="KAK1133992.1"/>
    <property type="molecule type" value="Genomic_DNA"/>
</dbReference>
<reference evidence="2" key="1">
    <citation type="submission" date="2021-10" db="EMBL/GenBank/DDBJ databases">
        <title>Melipona bicolor Genome sequencing and assembly.</title>
        <authorList>
            <person name="Araujo N.S."/>
            <person name="Arias M.C."/>
        </authorList>
    </citation>
    <scope>NUCLEOTIDE SEQUENCE</scope>
    <source>
        <strain evidence="2">USP_2M_L1-L4_2017</strain>
        <tissue evidence="2">Whole body</tissue>
    </source>
</reference>
<sequence>MKEAKGRKRWREGGRKRKTERGRIVDAEIKNCVESEKKMEKGGEEVMVERRLGGERGRNDRNEPGENDLLSLGEPSPRRRPFAVFGPRKPSENSGQFFRFWFFTATGGNDEEPHRITACCLFIIRFLQNKTRKCPNV</sequence>
<evidence type="ECO:0000313" key="2">
    <source>
        <dbReference type="EMBL" id="KAK1133992.1"/>
    </source>
</evidence>
<gene>
    <name evidence="2" type="ORF">K0M31_011777</name>
</gene>
<comment type="caution">
    <text evidence="2">The sequence shown here is derived from an EMBL/GenBank/DDBJ whole genome shotgun (WGS) entry which is preliminary data.</text>
</comment>